<dbReference type="Proteomes" id="UP000655589">
    <property type="component" value="Unassembled WGS sequence"/>
</dbReference>
<reference evidence="4" key="1">
    <citation type="journal article" date="2014" name="Int. J. Syst. Evol. Microbiol.">
        <title>Complete genome sequence of Corynebacterium casei LMG S-19264T (=DSM 44701T), isolated from a smear-ripened cheese.</title>
        <authorList>
            <consortium name="US DOE Joint Genome Institute (JGI-PGF)"/>
            <person name="Walter F."/>
            <person name="Albersmeier A."/>
            <person name="Kalinowski J."/>
            <person name="Ruckert C."/>
        </authorList>
    </citation>
    <scope>NUCLEOTIDE SEQUENCE</scope>
    <source>
        <strain evidence="4">JCM 3051</strain>
    </source>
</reference>
<protein>
    <recommendedName>
        <fullName evidence="3">Peptidase M16 C-terminal domain-containing protein</fullName>
    </recommendedName>
</protein>
<keyword evidence="2" id="KW-1133">Transmembrane helix</keyword>
<dbReference type="Pfam" id="PF05193">
    <property type="entry name" value="Peptidase_M16_C"/>
    <property type="match status" value="1"/>
</dbReference>
<keyword evidence="2" id="KW-0812">Transmembrane</keyword>
<dbReference type="RefSeq" id="WP_171108830.1">
    <property type="nucleotide sequence ID" value="NZ_BMPT01000006.1"/>
</dbReference>
<evidence type="ECO:0000256" key="2">
    <source>
        <dbReference type="SAM" id="Phobius"/>
    </source>
</evidence>
<feature type="transmembrane region" description="Helical" evidence="2">
    <location>
        <begin position="552"/>
        <end position="573"/>
    </location>
</feature>
<feature type="domain" description="Peptidase M16 C-terminal" evidence="3">
    <location>
        <begin position="140"/>
        <end position="293"/>
    </location>
</feature>
<evidence type="ECO:0000256" key="1">
    <source>
        <dbReference type="SAM" id="MobiDB-lite"/>
    </source>
</evidence>
<dbReference type="AlphaFoldDB" id="A0A8H9L356"/>
<sequence>MTTTTPTRPRELSARRPGPTEACLAFRVGYADETLPTSGITALVVALALRAVERPGLEVAAAVGPTITELRVTGTPDRVRTTVRDLARALADLPVRYRASETQALADRVPDVPPVQSWRFGHQGYGLGLDARVGLYRVTDDDLRAWARERFSAADAVVWWRGEEDLDLEVPLPEPSGAPHPAPEVGQADRSLPAEAHTGGTSVLWDGLVPDEPAARLLAEVARRALFQRLRHERGWTYDPAASVGSLDGRSALLRLSAGLREETASESVGEFLDTWGRLRYEVPADELEAARAHLLLTFDEPHQDALWLPDAADRMLLGLPVPAPAERRAALEAVTAADVRRVARQAWDTGLLVTPVAEGWAGTSVVPRGEGPAVEGAAFERLDADATVVVGPDGATLRDGRARQTVRFAETAALFAYPDGGRLLVGLDGAEIPFEPTLHDDLTASRVVTLVDERVPADLVVPVPRAQAPERPSRERIGAVRQARADREVAEMGLLRTTGSIAADVGKAAFELGRLGLLVLAMVAGVVGVFFCGATVLVWVAAWFDEGPQDWVVPAVLVPGGLLCALLTRFAYRAVIRMGGEVSPAEKA</sequence>
<accession>A0A8H9L356</accession>
<name>A0A8H9L356_9MICO</name>
<dbReference type="SUPFAM" id="SSF63411">
    <property type="entry name" value="LuxS/MPP-like metallohydrolase"/>
    <property type="match status" value="1"/>
</dbReference>
<organism evidence="4 5">
    <name type="scientific">Promicromonospora citrea</name>
    <dbReference type="NCBI Taxonomy" id="43677"/>
    <lineage>
        <taxon>Bacteria</taxon>
        <taxon>Bacillati</taxon>
        <taxon>Actinomycetota</taxon>
        <taxon>Actinomycetes</taxon>
        <taxon>Micrococcales</taxon>
        <taxon>Promicromonosporaceae</taxon>
        <taxon>Promicromonospora</taxon>
    </lineage>
</organism>
<dbReference type="EMBL" id="BMPT01000006">
    <property type="protein sequence ID" value="GGM24545.1"/>
    <property type="molecule type" value="Genomic_DNA"/>
</dbReference>
<dbReference type="Gene3D" id="3.30.830.10">
    <property type="entry name" value="Metalloenzyme, LuxS/M16 peptidase-like"/>
    <property type="match status" value="1"/>
</dbReference>
<evidence type="ECO:0000313" key="5">
    <source>
        <dbReference type="Proteomes" id="UP000655589"/>
    </source>
</evidence>
<keyword evidence="5" id="KW-1185">Reference proteome</keyword>
<dbReference type="InterPro" id="IPR011249">
    <property type="entry name" value="Metalloenz_LuxS/M16"/>
</dbReference>
<evidence type="ECO:0000259" key="3">
    <source>
        <dbReference type="Pfam" id="PF05193"/>
    </source>
</evidence>
<proteinExistence type="predicted"/>
<evidence type="ECO:0000313" key="4">
    <source>
        <dbReference type="EMBL" id="GGM24545.1"/>
    </source>
</evidence>
<reference evidence="4" key="2">
    <citation type="submission" date="2020-09" db="EMBL/GenBank/DDBJ databases">
        <authorList>
            <person name="Sun Q."/>
            <person name="Ohkuma M."/>
        </authorList>
    </citation>
    <scope>NUCLEOTIDE SEQUENCE</scope>
    <source>
        <strain evidence="4">JCM 3051</strain>
    </source>
</reference>
<feature type="transmembrane region" description="Helical" evidence="2">
    <location>
        <begin position="518"/>
        <end position="540"/>
    </location>
</feature>
<dbReference type="GO" id="GO:0046872">
    <property type="term" value="F:metal ion binding"/>
    <property type="evidence" value="ECO:0007669"/>
    <property type="project" value="InterPro"/>
</dbReference>
<gene>
    <name evidence="4" type="ORF">GCM10010102_20250</name>
</gene>
<keyword evidence="2" id="KW-0472">Membrane</keyword>
<comment type="caution">
    <text evidence="4">The sequence shown here is derived from an EMBL/GenBank/DDBJ whole genome shotgun (WGS) entry which is preliminary data.</text>
</comment>
<feature type="region of interest" description="Disordered" evidence="1">
    <location>
        <begin position="170"/>
        <end position="192"/>
    </location>
</feature>
<feature type="compositionally biased region" description="Pro residues" evidence="1">
    <location>
        <begin position="172"/>
        <end position="182"/>
    </location>
</feature>
<dbReference type="InterPro" id="IPR007863">
    <property type="entry name" value="Peptidase_M16_C"/>
</dbReference>